<protein>
    <submittedName>
        <fullName evidence="2">Putative F0F1-ATPase subunit Ca2+/Mg2+ transporter</fullName>
    </submittedName>
</protein>
<keyword evidence="1" id="KW-0812">Transmembrane</keyword>
<dbReference type="RefSeq" id="WP_093053062.1">
    <property type="nucleotide sequence ID" value="NZ_FOGT01000010.1"/>
</dbReference>
<evidence type="ECO:0000313" key="2">
    <source>
        <dbReference type="EMBL" id="SES19488.1"/>
    </source>
</evidence>
<accession>A0A1H9VD26</accession>
<evidence type="ECO:0000256" key="1">
    <source>
        <dbReference type="SAM" id="Phobius"/>
    </source>
</evidence>
<reference evidence="3" key="1">
    <citation type="submission" date="2016-10" db="EMBL/GenBank/DDBJ databases">
        <authorList>
            <person name="Varghese N."/>
            <person name="Submissions S."/>
        </authorList>
    </citation>
    <scope>NUCLEOTIDE SEQUENCE [LARGE SCALE GENOMIC DNA]</scope>
    <source>
        <strain evidence="3">S9</strain>
    </source>
</reference>
<name>A0A1H9VD26_9BACI</name>
<dbReference type="OrthoDB" id="282803at2"/>
<feature type="transmembrane region" description="Helical" evidence="1">
    <location>
        <begin position="45"/>
        <end position="65"/>
    </location>
</feature>
<dbReference type="Pfam" id="PF09527">
    <property type="entry name" value="ATPase_gene1"/>
    <property type="match status" value="1"/>
</dbReference>
<dbReference type="InterPro" id="IPR032820">
    <property type="entry name" value="ATPase_put"/>
</dbReference>
<keyword evidence="1" id="KW-1133">Transmembrane helix</keyword>
<keyword evidence="1" id="KW-0472">Membrane</keyword>
<proteinExistence type="predicted"/>
<organism evidence="2 3">
    <name type="scientific">Salipaludibacillus aurantiacus</name>
    <dbReference type="NCBI Taxonomy" id="1601833"/>
    <lineage>
        <taxon>Bacteria</taxon>
        <taxon>Bacillati</taxon>
        <taxon>Bacillota</taxon>
        <taxon>Bacilli</taxon>
        <taxon>Bacillales</taxon>
        <taxon>Bacillaceae</taxon>
    </lineage>
</organism>
<feature type="transmembrane region" description="Helical" evidence="1">
    <location>
        <begin position="12"/>
        <end position="33"/>
    </location>
</feature>
<dbReference type="AlphaFoldDB" id="A0A1H9VD26"/>
<keyword evidence="3" id="KW-1185">Reference proteome</keyword>
<dbReference type="STRING" id="1601833.SAMN05518684_110102"/>
<dbReference type="EMBL" id="FOGT01000010">
    <property type="protein sequence ID" value="SES19488.1"/>
    <property type="molecule type" value="Genomic_DNA"/>
</dbReference>
<gene>
    <name evidence="2" type="ORF">SAMN05518684_110102</name>
</gene>
<evidence type="ECO:0000313" key="3">
    <source>
        <dbReference type="Proteomes" id="UP000198571"/>
    </source>
</evidence>
<dbReference type="Proteomes" id="UP000198571">
    <property type="component" value="Unassembled WGS sequence"/>
</dbReference>
<sequence length="77" mass="8335">MSEPSKYRQLMKAFALMTTITSYLVGAILIGVFGGRWLDNQLDGGGLYIVIGLLVGITTAVYGIYQAVHQFMGDDSS</sequence>